<dbReference type="Gene3D" id="2.120.10.30">
    <property type="entry name" value="TolB, C-terminal domain"/>
    <property type="match status" value="1"/>
</dbReference>
<reference evidence="2 3" key="1">
    <citation type="journal article" date="2020" name="Biotechnol. Biofuels">
        <title>New insights from the biogas microbiome by comprehensive genome-resolved metagenomics of nearly 1600 species originating from multiple anaerobic digesters.</title>
        <authorList>
            <person name="Campanaro S."/>
            <person name="Treu L."/>
            <person name="Rodriguez-R L.M."/>
            <person name="Kovalovszki A."/>
            <person name="Ziels R.M."/>
            <person name="Maus I."/>
            <person name="Zhu X."/>
            <person name="Kougias P.G."/>
            <person name="Basile A."/>
            <person name="Luo G."/>
            <person name="Schluter A."/>
            <person name="Konstantinidis K.T."/>
            <person name="Angelidaki I."/>
        </authorList>
    </citation>
    <scope>NUCLEOTIDE SEQUENCE [LARGE SCALE GENOMIC DNA]</scope>
    <source>
        <strain evidence="2">AS27yjCOA_65</strain>
    </source>
</reference>
<keyword evidence="1" id="KW-0812">Transmembrane</keyword>
<dbReference type="Proteomes" id="UP000524246">
    <property type="component" value="Unassembled WGS sequence"/>
</dbReference>
<evidence type="ECO:0008006" key="4">
    <source>
        <dbReference type="Google" id="ProtNLM"/>
    </source>
</evidence>
<sequence>MSLVGVLIVANHLIVFLLIFIPYWYFSSGKNIKGKVAFTDKFNVYTYEFFSGRLKKLINYNPKIWYFSLTWSPTEPLIAIEYQNLNPNICHKIYVLNETDGKILLDLQYYGRDCHEPVWSPDGSMLASLISPVYSSSPEKPKLIIYQIKTGKSRIIDIPRLSPFYQKLNWLKDFSGGTSLYLAQLRENVIPTQYNLIKLDFPTCAFDAPYTLLTVKELSCTQNRISINDSQGLIAYGNSGLHYGLINEELKSFRFKEWWPVTDIAWTYDIFNKARVLFSTQHETD</sequence>
<protein>
    <recommendedName>
        <fullName evidence="4">Dipeptidylpeptidase IV N-terminal domain-containing protein</fullName>
    </recommendedName>
</protein>
<evidence type="ECO:0000256" key="1">
    <source>
        <dbReference type="SAM" id="Phobius"/>
    </source>
</evidence>
<keyword evidence="1" id="KW-0472">Membrane</keyword>
<keyword evidence="1" id="KW-1133">Transmembrane helix</keyword>
<feature type="non-terminal residue" evidence="2">
    <location>
        <position position="285"/>
    </location>
</feature>
<dbReference type="AlphaFoldDB" id="A0A7X9FS58"/>
<dbReference type="SUPFAM" id="SSF82171">
    <property type="entry name" value="DPP6 N-terminal domain-like"/>
    <property type="match status" value="1"/>
</dbReference>
<accession>A0A7X9FS58</accession>
<gene>
    <name evidence="2" type="ORF">GYA55_09235</name>
</gene>
<comment type="caution">
    <text evidence="2">The sequence shown here is derived from an EMBL/GenBank/DDBJ whole genome shotgun (WGS) entry which is preliminary data.</text>
</comment>
<dbReference type="EMBL" id="JAAZON010000413">
    <property type="protein sequence ID" value="NMC63336.1"/>
    <property type="molecule type" value="Genomic_DNA"/>
</dbReference>
<name>A0A7X9FS58_9DELT</name>
<organism evidence="2 3">
    <name type="scientific">SAR324 cluster bacterium</name>
    <dbReference type="NCBI Taxonomy" id="2024889"/>
    <lineage>
        <taxon>Bacteria</taxon>
        <taxon>Deltaproteobacteria</taxon>
        <taxon>SAR324 cluster</taxon>
    </lineage>
</organism>
<evidence type="ECO:0000313" key="2">
    <source>
        <dbReference type="EMBL" id="NMC63336.1"/>
    </source>
</evidence>
<evidence type="ECO:0000313" key="3">
    <source>
        <dbReference type="Proteomes" id="UP000524246"/>
    </source>
</evidence>
<proteinExistence type="predicted"/>
<feature type="transmembrane region" description="Helical" evidence="1">
    <location>
        <begin position="6"/>
        <end position="26"/>
    </location>
</feature>
<dbReference type="InterPro" id="IPR011042">
    <property type="entry name" value="6-blade_b-propeller_TolB-like"/>
</dbReference>